<evidence type="ECO:0000313" key="1">
    <source>
        <dbReference type="EMBL" id="KAH9751543.1"/>
    </source>
</evidence>
<comment type="caution">
    <text evidence="1">The sequence shown here is derived from an EMBL/GenBank/DDBJ whole genome shotgun (WGS) entry which is preliminary data.</text>
</comment>
<protein>
    <submittedName>
        <fullName evidence="1">Uncharacterized protein</fullName>
    </submittedName>
</protein>
<keyword evidence="2" id="KW-1185">Reference proteome</keyword>
<name>A0ACB8KAW1_CITSI</name>
<evidence type="ECO:0000313" key="2">
    <source>
        <dbReference type="Proteomes" id="UP000829398"/>
    </source>
</evidence>
<dbReference type="Proteomes" id="UP000829398">
    <property type="component" value="Chromosome 5"/>
</dbReference>
<reference evidence="2" key="1">
    <citation type="journal article" date="2023" name="Hortic. Res.">
        <title>A chromosome-level phased genome enabling allele-level studies in sweet orange: a case study on citrus Huanglongbing tolerance.</title>
        <authorList>
            <person name="Wu B."/>
            <person name="Yu Q."/>
            <person name="Deng Z."/>
            <person name="Duan Y."/>
            <person name="Luo F."/>
            <person name="Gmitter F. Jr."/>
        </authorList>
    </citation>
    <scope>NUCLEOTIDE SEQUENCE [LARGE SCALE GENOMIC DNA]</scope>
    <source>
        <strain evidence="2">cv. Valencia</strain>
    </source>
</reference>
<dbReference type="EMBL" id="CM039174">
    <property type="protein sequence ID" value="KAH9751543.1"/>
    <property type="molecule type" value="Genomic_DNA"/>
</dbReference>
<gene>
    <name evidence="1" type="ORF">KPL71_014333</name>
</gene>
<organism evidence="1 2">
    <name type="scientific">Citrus sinensis</name>
    <name type="common">Sweet orange</name>
    <name type="synonym">Citrus aurantium var. sinensis</name>
    <dbReference type="NCBI Taxonomy" id="2711"/>
    <lineage>
        <taxon>Eukaryota</taxon>
        <taxon>Viridiplantae</taxon>
        <taxon>Streptophyta</taxon>
        <taxon>Embryophyta</taxon>
        <taxon>Tracheophyta</taxon>
        <taxon>Spermatophyta</taxon>
        <taxon>Magnoliopsida</taxon>
        <taxon>eudicotyledons</taxon>
        <taxon>Gunneridae</taxon>
        <taxon>Pentapetalae</taxon>
        <taxon>rosids</taxon>
        <taxon>malvids</taxon>
        <taxon>Sapindales</taxon>
        <taxon>Rutaceae</taxon>
        <taxon>Aurantioideae</taxon>
        <taxon>Citrus</taxon>
    </lineage>
</organism>
<sequence>MGLQTAGRIDDCSYWITHVSFISVSLAVMLIYPRMMAVHTLFSEEADGSLTTPIIPLTSEHITEDGIFLLENGEDALIYIGDRVNSYILDQLFGISLTRFSPQTLAVMYKSVDGACIPNTLNVVSNFPFLVIGIVGLVLCFHGNYFNLRLQGELWGWACFFIGVAAVGVGSSYYHLEPNDARLVWDRLPMTIAFTSIIAIFIIERIDEHKGTVSLIPLLLAGVVSILYWSFFDDLRPYALVQFVPCIAIPLMAILLPPMYTHSTYWLWAAGFYLLAKVEEAMDKPIYRWTHHIVSGHTLKHLCAAMVPVFLTLMLAKRTIETESCEVRCDSVALVVAVAPSVVIVIVLVMVFFSDISRKFMLFVGLVQTGIVLGKSPQDMEDTVDKA</sequence>
<proteinExistence type="predicted"/>
<accession>A0ACB8KAW1</accession>